<dbReference type="SMART" id="SM00346">
    <property type="entry name" value="HTH_ICLR"/>
    <property type="match status" value="1"/>
</dbReference>
<dbReference type="Pfam" id="PF01614">
    <property type="entry name" value="IclR_C"/>
    <property type="match status" value="1"/>
</dbReference>
<keyword evidence="1" id="KW-0805">Transcription regulation</keyword>
<dbReference type="EMBL" id="CP089291">
    <property type="protein sequence ID" value="UOF88872.1"/>
    <property type="molecule type" value="Genomic_DNA"/>
</dbReference>
<feature type="domain" description="IclR-ED" evidence="5">
    <location>
        <begin position="72"/>
        <end position="250"/>
    </location>
</feature>
<evidence type="ECO:0000256" key="2">
    <source>
        <dbReference type="ARBA" id="ARBA00023125"/>
    </source>
</evidence>
<dbReference type="Pfam" id="PF09339">
    <property type="entry name" value="HTH_IclR"/>
    <property type="match status" value="1"/>
</dbReference>
<dbReference type="PANTHER" id="PTHR30136">
    <property type="entry name" value="HELIX-TURN-HELIX TRANSCRIPTIONAL REGULATOR, ICLR FAMILY"/>
    <property type="match status" value="1"/>
</dbReference>
<dbReference type="SUPFAM" id="SSF55781">
    <property type="entry name" value="GAF domain-like"/>
    <property type="match status" value="1"/>
</dbReference>
<dbReference type="PANTHER" id="PTHR30136:SF8">
    <property type="entry name" value="TRANSCRIPTIONAL REGULATORY PROTEIN"/>
    <property type="match status" value="1"/>
</dbReference>
<keyword evidence="7" id="KW-1185">Reference proteome</keyword>
<gene>
    <name evidence="6" type="ORF">LSG31_13075</name>
</gene>
<accession>A0ABY4CEC8</accession>
<evidence type="ECO:0000256" key="3">
    <source>
        <dbReference type="ARBA" id="ARBA00023163"/>
    </source>
</evidence>
<organism evidence="6 7">
    <name type="scientific">Fodinisporobacter ferrooxydans</name>
    <dbReference type="NCBI Taxonomy" id="2901836"/>
    <lineage>
        <taxon>Bacteria</taxon>
        <taxon>Bacillati</taxon>
        <taxon>Bacillota</taxon>
        <taxon>Bacilli</taxon>
        <taxon>Bacillales</taxon>
        <taxon>Alicyclobacillaceae</taxon>
        <taxon>Fodinisporobacter</taxon>
    </lineage>
</organism>
<dbReference type="Proteomes" id="UP000830167">
    <property type="component" value="Chromosome"/>
</dbReference>
<name>A0ABY4CEC8_9BACL</name>
<dbReference type="SUPFAM" id="SSF46785">
    <property type="entry name" value="Winged helix' DNA-binding domain"/>
    <property type="match status" value="1"/>
</dbReference>
<protein>
    <submittedName>
        <fullName evidence="6">Helix-turn-helix domain-containing protein</fullName>
    </submittedName>
</protein>
<evidence type="ECO:0000259" key="5">
    <source>
        <dbReference type="PROSITE" id="PS51078"/>
    </source>
</evidence>
<keyword evidence="3" id="KW-0804">Transcription</keyword>
<reference evidence="6" key="1">
    <citation type="submission" date="2021-12" db="EMBL/GenBank/DDBJ databases">
        <title>Alicyclobacillaceae gen. nov., sp. nov., isolated from chalcocite enrichment system.</title>
        <authorList>
            <person name="Jiang Z."/>
        </authorList>
    </citation>
    <scope>NUCLEOTIDE SEQUENCE</scope>
    <source>
        <strain evidence="6">MYW30-H2</strain>
    </source>
</reference>
<dbReference type="InterPro" id="IPR050707">
    <property type="entry name" value="HTH_MetabolicPath_Reg"/>
</dbReference>
<dbReference type="InterPro" id="IPR029016">
    <property type="entry name" value="GAF-like_dom_sf"/>
</dbReference>
<proteinExistence type="predicted"/>
<dbReference type="RefSeq" id="WP_347435552.1">
    <property type="nucleotide sequence ID" value="NZ_CP089291.1"/>
</dbReference>
<dbReference type="InterPro" id="IPR036388">
    <property type="entry name" value="WH-like_DNA-bd_sf"/>
</dbReference>
<evidence type="ECO:0000313" key="6">
    <source>
        <dbReference type="EMBL" id="UOF88872.1"/>
    </source>
</evidence>
<dbReference type="Gene3D" id="3.30.450.40">
    <property type="match status" value="1"/>
</dbReference>
<keyword evidence="2" id="KW-0238">DNA-binding</keyword>
<dbReference type="PROSITE" id="PS51078">
    <property type="entry name" value="ICLR_ED"/>
    <property type="match status" value="1"/>
</dbReference>
<dbReference type="Gene3D" id="1.10.10.10">
    <property type="entry name" value="Winged helix-like DNA-binding domain superfamily/Winged helix DNA-binding domain"/>
    <property type="match status" value="1"/>
</dbReference>
<feature type="domain" description="HTH iclR-type" evidence="4">
    <location>
        <begin position="10"/>
        <end position="71"/>
    </location>
</feature>
<evidence type="ECO:0000313" key="7">
    <source>
        <dbReference type="Proteomes" id="UP000830167"/>
    </source>
</evidence>
<evidence type="ECO:0000256" key="1">
    <source>
        <dbReference type="ARBA" id="ARBA00023015"/>
    </source>
</evidence>
<dbReference type="InterPro" id="IPR005471">
    <property type="entry name" value="Tscrpt_reg_IclR_N"/>
</dbReference>
<sequence>MEIIKDGSMIQSLQVGMNIVDIVAKQGKPVKFTDIYEISKITKSNLYKYLNTLTQLGILYKERDGSYTLGSKLIEYGMTAASQENVVERITPFLQELSRRTQNTILFSTWTPNGPMVVKMLNNNQGLNIGAQVGTMLTILSATGKIFFAFKDEAETNIWATAELETLSDQTKKQLFGELKDVRNSGLAFARELVVESVSSVSFPIFNYRKQLLGVVTVVGFSNSIPASENDERSQYLIDFYKELSKNFGYQT</sequence>
<evidence type="ECO:0000259" key="4">
    <source>
        <dbReference type="PROSITE" id="PS51077"/>
    </source>
</evidence>
<dbReference type="InterPro" id="IPR036390">
    <property type="entry name" value="WH_DNA-bd_sf"/>
</dbReference>
<dbReference type="PROSITE" id="PS51077">
    <property type="entry name" value="HTH_ICLR"/>
    <property type="match status" value="1"/>
</dbReference>
<dbReference type="InterPro" id="IPR014757">
    <property type="entry name" value="Tscrpt_reg_IclR_C"/>
</dbReference>